<evidence type="ECO:0000256" key="3">
    <source>
        <dbReference type="ARBA" id="ARBA00023235"/>
    </source>
</evidence>
<dbReference type="PANTHER" id="PTHR21600:SF83">
    <property type="entry name" value="PSEUDOURIDYLATE SYNTHASE RPUSD4, MITOCHONDRIAL"/>
    <property type="match status" value="1"/>
</dbReference>
<dbReference type="Pfam" id="PF00849">
    <property type="entry name" value="PseudoU_synth_2"/>
    <property type="match status" value="1"/>
</dbReference>
<dbReference type="GO" id="GO:0001522">
    <property type="term" value="P:pseudouridine synthesis"/>
    <property type="evidence" value="ECO:0007669"/>
    <property type="project" value="InterPro"/>
</dbReference>
<evidence type="ECO:0000313" key="8">
    <source>
        <dbReference type="Proteomes" id="UP000437824"/>
    </source>
</evidence>
<evidence type="ECO:0000256" key="2">
    <source>
        <dbReference type="ARBA" id="ARBA00010876"/>
    </source>
</evidence>
<reference evidence="7 8" key="1">
    <citation type="submission" date="2019-11" db="EMBL/GenBank/DDBJ databases">
        <title>Draft genome sequence of Blautia luti DSM 14534T, isolated from human stool.</title>
        <authorList>
            <person name="Ortiz R."/>
            <person name="Melis-Arcos F."/>
            <person name="Covarrubias P."/>
            <person name="Cardenas J.P."/>
            <person name="Perez-Donoso J."/>
            <person name="Almonacid D."/>
        </authorList>
    </citation>
    <scope>NUCLEOTIDE SEQUENCE [LARGE SCALE GENOMIC DNA]</scope>
    <source>
        <strain evidence="7 8">DSM 14534</strain>
    </source>
</reference>
<organism evidence="7 8">
    <name type="scientific">Blautia luti DSM 14534 = JCM 17040</name>
    <dbReference type="NCBI Taxonomy" id="649762"/>
    <lineage>
        <taxon>Bacteria</taxon>
        <taxon>Bacillati</taxon>
        <taxon>Bacillota</taxon>
        <taxon>Clostridia</taxon>
        <taxon>Lachnospirales</taxon>
        <taxon>Lachnospiraceae</taxon>
        <taxon>Blautia</taxon>
    </lineage>
</organism>
<dbReference type="InterPro" id="IPR050188">
    <property type="entry name" value="RluA_PseudoU_synthase"/>
</dbReference>
<proteinExistence type="inferred from homology"/>
<protein>
    <recommendedName>
        <fullName evidence="4">RNA pseudouridylate synthase</fullName>
    </recommendedName>
    <alternativeName>
        <fullName evidence="5">RNA-uridine isomerase</fullName>
    </alternativeName>
</protein>
<dbReference type="AlphaFoldDB" id="A0A844GH00"/>
<dbReference type="GO" id="GO:0003723">
    <property type="term" value="F:RNA binding"/>
    <property type="evidence" value="ECO:0007669"/>
    <property type="project" value="InterPro"/>
</dbReference>
<accession>A0A844GH00</accession>
<dbReference type="EMBL" id="WMBC01000001">
    <property type="protein sequence ID" value="MTD59971.1"/>
    <property type="molecule type" value="Genomic_DNA"/>
</dbReference>
<sequence length="237" mass="26624">MWIKDVRDYIIYEDKEILVCHKPAGIAVQSAGVGNMDLESLLKNYIARKQPGKMPYLGVIHRLDQPVEGVVVFALNPKAAAALNRQMTSGQIRKTYLAVTAGDLPGKEGELEDWLKKDGRTNTSRAVKEGTDGAKKAMLYWKLLETKETVDEMRNLLEIRLETGRHHQIRVQMANAGMPLVGDRKYNPEKTGQEPLCLCSAALEIRHPLTGKKMQFRVRPAGEGFKAFDMEGYVDKK</sequence>
<evidence type="ECO:0000259" key="6">
    <source>
        <dbReference type="Pfam" id="PF00849"/>
    </source>
</evidence>
<evidence type="ECO:0000313" key="7">
    <source>
        <dbReference type="EMBL" id="MTD59971.1"/>
    </source>
</evidence>
<gene>
    <name evidence="7" type="ORF">GKZ57_01495</name>
</gene>
<feature type="domain" description="Pseudouridine synthase RsuA/RluA-like" evidence="6">
    <location>
        <begin position="17"/>
        <end position="174"/>
    </location>
</feature>
<dbReference type="CDD" id="cd02869">
    <property type="entry name" value="PseudoU_synth_RluA_like"/>
    <property type="match status" value="1"/>
</dbReference>
<evidence type="ECO:0000256" key="1">
    <source>
        <dbReference type="ARBA" id="ARBA00000073"/>
    </source>
</evidence>
<name>A0A844GH00_9FIRM</name>
<comment type="similarity">
    <text evidence="2">Belongs to the pseudouridine synthase RluA family.</text>
</comment>
<evidence type="ECO:0000256" key="5">
    <source>
        <dbReference type="ARBA" id="ARBA00033164"/>
    </source>
</evidence>
<dbReference type="PANTHER" id="PTHR21600">
    <property type="entry name" value="MITOCHONDRIAL RNA PSEUDOURIDINE SYNTHASE"/>
    <property type="match status" value="1"/>
</dbReference>
<dbReference type="InterPro" id="IPR020103">
    <property type="entry name" value="PsdUridine_synth_cat_dom_sf"/>
</dbReference>
<dbReference type="Gene3D" id="3.30.2350.10">
    <property type="entry name" value="Pseudouridine synthase"/>
    <property type="match status" value="1"/>
</dbReference>
<dbReference type="Proteomes" id="UP000437824">
    <property type="component" value="Unassembled WGS sequence"/>
</dbReference>
<evidence type="ECO:0000256" key="4">
    <source>
        <dbReference type="ARBA" id="ARBA00031870"/>
    </source>
</evidence>
<dbReference type="SUPFAM" id="SSF55120">
    <property type="entry name" value="Pseudouridine synthase"/>
    <property type="match status" value="1"/>
</dbReference>
<comment type="catalytic activity">
    <reaction evidence="1">
        <text>a uridine in RNA = a pseudouridine in RNA</text>
        <dbReference type="Rhea" id="RHEA:48348"/>
        <dbReference type="Rhea" id="RHEA-COMP:12068"/>
        <dbReference type="Rhea" id="RHEA-COMP:12069"/>
        <dbReference type="ChEBI" id="CHEBI:65314"/>
        <dbReference type="ChEBI" id="CHEBI:65315"/>
    </reaction>
</comment>
<dbReference type="GO" id="GO:0140098">
    <property type="term" value="F:catalytic activity, acting on RNA"/>
    <property type="evidence" value="ECO:0007669"/>
    <property type="project" value="UniProtKB-ARBA"/>
</dbReference>
<comment type="caution">
    <text evidence="7">The sequence shown here is derived from an EMBL/GenBank/DDBJ whole genome shotgun (WGS) entry which is preliminary data.</text>
</comment>
<dbReference type="GO" id="GO:0006396">
    <property type="term" value="P:RNA processing"/>
    <property type="evidence" value="ECO:0007669"/>
    <property type="project" value="UniProtKB-ARBA"/>
</dbReference>
<dbReference type="GO" id="GO:0009982">
    <property type="term" value="F:pseudouridine synthase activity"/>
    <property type="evidence" value="ECO:0007669"/>
    <property type="project" value="InterPro"/>
</dbReference>
<dbReference type="InterPro" id="IPR006145">
    <property type="entry name" value="PsdUridine_synth_RsuA/RluA"/>
</dbReference>
<keyword evidence="3" id="KW-0413">Isomerase</keyword>
<dbReference type="RefSeq" id="WP_154779557.1">
    <property type="nucleotide sequence ID" value="NZ_WMBC01000001.1"/>
</dbReference>